<dbReference type="Gene3D" id="3.90.1150.200">
    <property type="match status" value="1"/>
</dbReference>
<dbReference type="Pfam" id="PF08818">
    <property type="entry name" value="DUF1801"/>
    <property type="match status" value="1"/>
</dbReference>
<protein>
    <submittedName>
        <fullName evidence="2">Uncharacterized conserved protein YdeI, YjbR/CyaY-like superfamily, DUF1801 family</fullName>
    </submittedName>
</protein>
<dbReference type="OrthoDB" id="9800461at2"/>
<evidence type="ECO:0000259" key="1">
    <source>
        <dbReference type="Pfam" id="PF08818"/>
    </source>
</evidence>
<evidence type="ECO:0000313" key="3">
    <source>
        <dbReference type="Proteomes" id="UP000184609"/>
    </source>
</evidence>
<dbReference type="PIRSF" id="PIRSF021308">
    <property type="entry name" value="UCP021308"/>
    <property type="match status" value="1"/>
</dbReference>
<dbReference type="InterPro" id="IPR016786">
    <property type="entry name" value="YdeI_bac"/>
</dbReference>
<dbReference type="EMBL" id="FRXN01000003">
    <property type="protein sequence ID" value="SHO63305.1"/>
    <property type="molecule type" value="Genomic_DNA"/>
</dbReference>
<evidence type="ECO:0000313" key="2">
    <source>
        <dbReference type="EMBL" id="SHO63305.1"/>
    </source>
</evidence>
<reference evidence="3" key="1">
    <citation type="submission" date="2016-12" db="EMBL/GenBank/DDBJ databases">
        <authorList>
            <person name="Varghese N."/>
            <person name="Submissions S."/>
        </authorList>
    </citation>
    <scope>NUCLEOTIDE SEQUENCE [LARGE SCALE GENOMIC DNA]</scope>
    <source>
        <strain evidence="3">DSM 25035</strain>
    </source>
</reference>
<dbReference type="AlphaFoldDB" id="A0A1M7ZEG8"/>
<dbReference type="RefSeq" id="WP_073572280.1">
    <property type="nucleotide sequence ID" value="NZ_FRXN01000003.1"/>
</dbReference>
<sequence>MTKVDNWPEALSRLNEIISKTELVKTVKWGMPVFTINGKNVVGYAGMKNHFGIWFYNGVFLSDPYGVLINAQEGKTKAMRQWRFESMEEIDEIKILEYLHEAIQNEKDGKSWKAEKGSEMEIPEQLDEKLQADNKLKEAFESLTPFKQKEYIEYITEAKREATKLSRLEKIIPMILEGKGLNDKYR</sequence>
<dbReference type="InterPro" id="IPR014922">
    <property type="entry name" value="YdhG-like"/>
</dbReference>
<dbReference type="Pfam" id="PF13376">
    <property type="entry name" value="OmdA"/>
    <property type="match status" value="1"/>
</dbReference>
<keyword evidence="3" id="KW-1185">Reference proteome</keyword>
<gene>
    <name evidence="2" type="ORF">SAMN04488108_2664</name>
</gene>
<feature type="domain" description="YdhG-like" evidence="1">
    <location>
        <begin position="8"/>
        <end position="103"/>
    </location>
</feature>
<dbReference type="SUPFAM" id="SSF159888">
    <property type="entry name" value="YdhG-like"/>
    <property type="match status" value="1"/>
</dbReference>
<dbReference type="STRING" id="1073327.SAMN04488108_2664"/>
<name>A0A1M7ZEG8_9BACT</name>
<organism evidence="2 3">
    <name type="scientific">Algoriphagus zhangzhouensis</name>
    <dbReference type="NCBI Taxonomy" id="1073327"/>
    <lineage>
        <taxon>Bacteria</taxon>
        <taxon>Pseudomonadati</taxon>
        <taxon>Bacteroidota</taxon>
        <taxon>Cytophagia</taxon>
        <taxon>Cytophagales</taxon>
        <taxon>Cyclobacteriaceae</taxon>
        <taxon>Algoriphagus</taxon>
    </lineage>
</organism>
<accession>A0A1M7ZEG8</accession>
<proteinExistence type="predicted"/>
<dbReference type="Proteomes" id="UP000184609">
    <property type="component" value="Unassembled WGS sequence"/>
</dbReference>